<evidence type="ECO:0000256" key="1">
    <source>
        <dbReference type="SAM" id="MobiDB-lite"/>
    </source>
</evidence>
<dbReference type="EMBL" id="JAZHXI010000001">
    <property type="protein sequence ID" value="KAL2075183.1"/>
    <property type="molecule type" value="Genomic_DNA"/>
</dbReference>
<feature type="region of interest" description="Disordered" evidence="1">
    <location>
        <begin position="631"/>
        <end position="712"/>
    </location>
</feature>
<feature type="compositionally biased region" description="Basic residues" evidence="1">
    <location>
        <begin position="66"/>
        <end position="76"/>
    </location>
</feature>
<evidence type="ECO:0000313" key="3">
    <source>
        <dbReference type="Proteomes" id="UP001595075"/>
    </source>
</evidence>
<feature type="compositionally biased region" description="Acidic residues" evidence="1">
    <location>
        <begin position="267"/>
        <end position="281"/>
    </location>
</feature>
<feature type="region of interest" description="Disordered" evidence="1">
    <location>
        <begin position="187"/>
        <end position="313"/>
    </location>
</feature>
<feature type="compositionally biased region" description="Polar residues" evidence="1">
    <location>
        <begin position="643"/>
        <end position="658"/>
    </location>
</feature>
<accession>A0ABR4CZ38</accession>
<feature type="region of interest" description="Disordered" evidence="1">
    <location>
        <begin position="59"/>
        <end position="92"/>
    </location>
</feature>
<organism evidence="2 3">
    <name type="scientific">Oculimacula yallundae</name>
    <dbReference type="NCBI Taxonomy" id="86028"/>
    <lineage>
        <taxon>Eukaryota</taxon>
        <taxon>Fungi</taxon>
        <taxon>Dikarya</taxon>
        <taxon>Ascomycota</taxon>
        <taxon>Pezizomycotina</taxon>
        <taxon>Leotiomycetes</taxon>
        <taxon>Helotiales</taxon>
        <taxon>Ploettnerulaceae</taxon>
        <taxon>Oculimacula</taxon>
    </lineage>
</organism>
<protein>
    <submittedName>
        <fullName evidence="2">Uncharacterized protein</fullName>
    </submittedName>
</protein>
<gene>
    <name evidence="2" type="ORF">VTL71DRAFT_125</name>
</gene>
<reference evidence="2 3" key="1">
    <citation type="journal article" date="2024" name="Commun. Biol.">
        <title>Comparative genomic analysis of thermophilic fungi reveals convergent evolutionary adaptations and gene losses.</title>
        <authorList>
            <person name="Steindorff A.S."/>
            <person name="Aguilar-Pontes M.V."/>
            <person name="Robinson A.J."/>
            <person name="Andreopoulos B."/>
            <person name="LaButti K."/>
            <person name="Kuo A."/>
            <person name="Mondo S."/>
            <person name="Riley R."/>
            <person name="Otillar R."/>
            <person name="Haridas S."/>
            <person name="Lipzen A."/>
            <person name="Grimwood J."/>
            <person name="Schmutz J."/>
            <person name="Clum A."/>
            <person name="Reid I.D."/>
            <person name="Moisan M.C."/>
            <person name="Butler G."/>
            <person name="Nguyen T.T.M."/>
            <person name="Dewar K."/>
            <person name="Conant G."/>
            <person name="Drula E."/>
            <person name="Henrissat B."/>
            <person name="Hansel C."/>
            <person name="Singer S."/>
            <person name="Hutchinson M.I."/>
            <person name="de Vries R.P."/>
            <person name="Natvig D.O."/>
            <person name="Powell A.J."/>
            <person name="Tsang A."/>
            <person name="Grigoriev I.V."/>
        </authorList>
    </citation>
    <scope>NUCLEOTIDE SEQUENCE [LARGE SCALE GENOMIC DNA]</scope>
    <source>
        <strain evidence="2 3">CBS 494.80</strain>
    </source>
</reference>
<feature type="compositionally biased region" description="Basic and acidic residues" evidence="1">
    <location>
        <begin position="193"/>
        <end position="207"/>
    </location>
</feature>
<feature type="compositionally biased region" description="Basic and acidic residues" evidence="1">
    <location>
        <begin position="218"/>
        <end position="227"/>
    </location>
</feature>
<sequence length="712" mass="80994">MTSSPTPLSRDIANQQFLFERVQEISDNQEDMIRKQDEMSRKQDEMMALLKFLKDAHVRSAEKSSKGKSRKNRKFKDRTGDKRAMSPLSRDPMLVIDPGVRDNIVQESVMWCTDTQDEMIMVKDARTLILTNIWIAQMFEVLPAEQFAVLDSMSTAEQELVYINIASQVRSITGYISSKRTINSSTKAVNMKRRAENQDGSRVRKFGEIAANKKRKPEKTASTRSEADLSEDDEGGKDNEERPAKRPRSSKSYKERTTLIIQNHDDSSDEDIDEDDEDAASDENVKRGSAGESDEDVEEDDEEEQVNVKMEEERPVKQLHSVHLYKDITTFLNQDSDGSSVEDTDEECEDIASGWVNSRAITVRNLKPVDETPNGETVIWDFVEKEWVKWEPDSDKDRARSLLKKWASKVLKITYFRTHTCTVEDLEECIPERLWSQVFTPASIKTFLSQEQKQFHSRVLTNNLTSIIIPRWKKRADWLVGNYVYKAGTKVEDDKVLQYLEGLARSDTFAQQRFFSQLQESVNWKGISEQSSQNDTECFEWGVRCLTMAAAIVCSLESNSEATKPSTSATTISRNKAWVRLAAMPNNTFSIELNQIRLENEFGAGKRTKMSKHRDLQLLERSDELTQDSNLALETRTKPATDANIQSEIGVGNTQDTVATEPKVSPIKRTGPRKRDADLTPEELASRKKRRKERVSVATLSGGNLFSGATKG</sequence>
<feature type="compositionally biased region" description="Acidic residues" evidence="1">
    <location>
        <begin position="292"/>
        <end position="305"/>
    </location>
</feature>
<evidence type="ECO:0000313" key="2">
    <source>
        <dbReference type="EMBL" id="KAL2075183.1"/>
    </source>
</evidence>
<name>A0ABR4CZ38_9HELO</name>
<dbReference type="Proteomes" id="UP001595075">
    <property type="component" value="Unassembled WGS sequence"/>
</dbReference>
<keyword evidence="3" id="KW-1185">Reference proteome</keyword>
<proteinExistence type="predicted"/>
<comment type="caution">
    <text evidence="2">The sequence shown here is derived from an EMBL/GenBank/DDBJ whole genome shotgun (WGS) entry which is preliminary data.</text>
</comment>